<dbReference type="CDD" id="cd00067">
    <property type="entry name" value="GAL4"/>
    <property type="match status" value="1"/>
</dbReference>
<dbReference type="PROSITE" id="PS50048">
    <property type="entry name" value="ZN2_CY6_FUNGAL_2"/>
    <property type="match status" value="1"/>
</dbReference>
<dbReference type="InterPro" id="IPR053178">
    <property type="entry name" value="Osmoadaptation_assoc"/>
</dbReference>
<gene>
    <name evidence="3" type="ORF">QQS21_005456</name>
</gene>
<dbReference type="SUPFAM" id="SSF57701">
    <property type="entry name" value="Zn2/Cys6 DNA-binding domain"/>
    <property type="match status" value="1"/>
</dbReference>
<keyword evidence="4" id="KW-1185">Reference proteome</keyword>
<dbReference type="InterPro" id="IPR001138">
    <property type="entry name" value="Zn2Cys6_DnaBD"/>
</dbReference>
<evidence type="ECO:0000313" key="3">
    <source>
        <dbReference type="EMBL" id="KAK2599115.1"/>
    </source>
</evidence>
<evidence type="ECO:0000259" key="2">
    <source>
        <dbReference type="PROSITE" id="PS50048"/>
    </source>
</evidence>
<evidence type="ECO:0000313" key="4">
    <source>
        <dbReference type="Proteomes" id="UP001251528"/>
    </source>
</evidence>
<proteinExistence type="predicted"/>
<dbReference type="AlphaFoldDB" id="A0AAJ0CPG6"/>
<accession>A0AAJ0CPG6</accession>
<dbReference type="Pfam" id="PF00172">
    <property type="entry name" value="Zn_clus"/>
    <property type="match status" value="1"/>
</dbReference>
<sequence length="502" mass="56867">MGARPLIKPRCVNCREKKIKCDYKQPECGPCSRSRFKCKGYVTELVIIPYEERCTSTAAADEAGQHGALASVRKVARPPSVSELRNSPYVKPSINRISLGNQFLDLYYPTSRLWWQDACTWVTEAFDGRHQFTALQSAAAAMGTTVIASVHQNRQYRKDGLKLYGKALAELRKASQAAQLYHWFDLLLTSMILLSYEVGFPKSSTLGFAARLEKPTDSRQVLAPTTADRSGVKGHMIGISSFLRIMGPRAFQQPGLYHTGFLYCRLTLIMNSLLEEVPTFLSTPMWRDLPWARVKKNNLHKCLDMVSRIPNLLSLANSMARVSSDTQDLLRPLWTQFMREYEDINARFDAWRAGLVESREALFIVCAASNFEATYAHFEELHTFDHIGHAEVALFYWMGRLLMHDALWRVSQTAVKDVAHHATSRAKMAVLSAENFADGILKSVPFCLQKENGILGMKFTVLPLKVAIRFYRRWGMTSRVLVCVKYLELIASRECGSMIQVL</sequence>
<comment type="caution">
    <text evidence="3">The sequence shown here is derived from an EMBL/GenBank/DDBJ whole genome shotgun (WGS) entry which is preliminary data.</text>
</comment>
<protein>
    <recommendedName>
        <fullName evidence="2">Zn(2)-C6 fungal-type domain-containing protein</fullName>
    </recommendedName>
</protein>
<keyword evidence="1" id="KW-0539">Nucleus</keyword>
<name>A0AAJ0CPG6_9HYPO</name>
<reference evidence="3" key="1">
    <citation type="submission" date="2023-06" db="EMBL/GenBank/DDBJ databases">
        <title>Conoideocrella luteorostrata (Hypocreales: Clavicipitaceae), a potential biocontrol fungus for elongate hemlock scale in United States Christmas tree production areas.</title>
        <authorList>
            <person name="Barrett H."/>
            <person name="Lovett B."/>
            <person name="Macias A.M."/>
            <person name="Stajich J.E."/>
            <person name="Kasson M.T."/>
        </authorList>
    </citation>
    <scope>NUCLEOTIDE SEQUENCE</scope>
    <source>
        <strain evidence="3">ARSEF 14590</strain>
    </source>
</reference>
<dbReference type="PANTHER" id="PTHR38111">
    <property type="entry name" value="ZN(2)-C6 FUNGAL-TYPE DOMAIN-CONTAINING PROTEIN-RELATED"/>
    <property type="match status" value="1"/>
</dbReference>
<dbReference type="SMART" id="SM00066">
    <property type="entry name" value="GAL4"/>
    <property type="match status" value="1"/>
</dbReference>
<organism evidence="3 4">
    <name type="scientific">Conoideocrella luteorostrata</name>
    <dbReference type="NCBI Taxonomy" id="1105319"/>
    <lineage>
        <taxon>Eukaryota</taxon>
        <taxon>Fungi</taxon>
        <taxon>Dikarya</taxon>
        <taxon>Ascomycota</taxon>
        <taxon>Pezizomycotina</taxon>
        <taxon>Sordariomycetes</taxon>
        <taxon>Hypocreomycetidae</taxon>
        <taxon>Hypocreales</taxon>
        <taxon>Clavicipitaceae</taxon>
        <taxon>Conoideocrella</taxon>
    </lineage>
</organism>
<dbReference type="PANTHER" id="PTHR38111:SF11">
    <property type="entry name" value="TRANSCRIPTION FACTOR DOMAIN-CONTAINING PROTEIN-RELATED"/>
    <property type="match status" value="1"/>
</dbReference>
<dbReference type="GO" id="GO:0000981">
    <property type="term" value="F:DNA-binding transcription factor activity, RNA polymerase II-specific"/>
    <property type="evidence" value="ECO:0007669"/>
    <property type="project" value="InterPro"/>
</dbReference>
<dbReference type="EMBL" id="JASWJB010000090">
    <property type="protein sequence ID" value="KAK2599115.1"/>
    <property type="molecule type" value="Genomic_DNA"/>
</dbReference>
<dbReference type="GO" id="GO:0008270">
    <property type="term" value="F:zinc ion binding"/>
    <property type="evidence" value="ECO:0007669"/>
    <property type="project" value="InterPro"/>
</dbReference>
<evidence type="ECO:0000256" key="1">
    <source>
        <dbReference type="ARBA" id="ARBA00023242"/>
    </source>
</evidence>
<dbReference type="Proteomes" id="UP001251528">
    <property type="component" value="Unassembled WGS sequence"/>
</dbReference>
<feature type="domain" description="Zn(2)-C6 fungal-type" evidence="2">
    <location>
        <begin position="10"/>
        <end position="38"/>
    </location>
</feature>
<dbReference type="InterPro" id="IPR036864">
    <property type="entry name" value="Zn2-C6_fun-type_DNA-bd_sf"/>
</dbReference>
<dbReference type="Gene3D" id="4.10.240.10">
    <property type="entry name" value="Zn(2)-C6 fungal-type DNA-binding domain"/>
    <property type="match status" value="1"/>
</dbReference>